<dbReference type="Proteomes" id="UP000248198">
    <property type="component" value="Unassembled WGS sequence"/>
</dbReference>
<dbReference type="Pfam" id="PF04343">
    <property type="entry name" value="DUF488"/>
    <property type="match status" value="1"/>
</dbReference>
<keyword evidence="2" id="KW-1185">Reference proteome</keyword>
<dbReference type="PANTHER" id="PTHR39337">
    <property type="entry name" value="BLR5642 PROTEIN"/>
    <property type="match status" value="1"/>
</dbReference>
<name>A0A318U845_9SPHI</name>
<comment type="caution">
    <text evidence="1">The sequence shown here is derived from an EMBL/GenBank/DDBJ whole genome shotgun (WGS) entry which is preliminary data.</text>
</comment>
<accession>A0A318U845</accession>
<protein>
    <submittedName>
        <fullName evidence="1">Uncharacterized protein DUF488</fullName>
    </submittedName>
</protein>
<organism evidence="1 2">
    <name type="scientific">Pedobacter nutrimenti</name>
    <dbReference type="NCBI Taxonomy" id="1241337"/>
    <lineage>
        <taxon>Bacteria</taxon>
        <taxon>Pseudomonadati</taxon>
        <taxon>Bacteroidota</taxon>
        <taxon>Sphingobacteriia</taxon>
        <taxon>Sphingobacteriales</taxon>
        <taxon>Sphingobacteriaceae</taxon>
        <taxon>Pedobacter</taxon>
    </lineage>
</organism>
<dbReference type="AlphaFoldDB" id="A0A318U845"/>
<sequence length="186" mass="21298">MTITKLNTIWTIGHSTHTLEEFLTILKSFEIELVVDIRNFPGSKRYPHFNKAALSVSLPERGIGYIHLKDLGGRRKAKINSVNTAWRLPAFRGYADYMETPIFKHSINELEKLASNKRVAFMCAEAVWWSCHRSLVSDYLKHEGWKVLHIMAEGKATEHPYTAPARIKNGKLVYSKPNELFSPGQE</sequence>
<dbReference type="EMBL" id="QKLU01000008">
    <property type="protein sequence ID" value="PYF70625.1"/>
    <property type="molecule type" value="Genomic_DNA"/>
</dbReference>
<dbReference type="PANTHER" id="PTHR39337:SF1">
    <property type="entry name" value="BLR5642 PROTEIN"/>
    <property type="match status" value="1"/>
</dbReference>
<evidence type="ECO:0000313" key="1">
    <source>
        <dbReference type="EMBL" id="PYF70625.1"/>
    </source>
</evidence>
<dbReference type="InterPro" id="IPR014519">
    <property type="entry name" value="UCP024492"/>
</dbReference>
<dbReference type="OrthoDB" id="9789109at2"/>
<proteinExistence type="predicted"/>
<evidence type="ECO:0000313" key="2">
    <source>
        <dbReference type="Proteomes" id="UP000248198"/>
    </source>
</evidence>
<dbReference type="PIRSF" id="PIRSF024492">
    <property type="entry name" value="UCP024492"/>
    <property type="match status" value="1"/>
</dbReference>
<dbReference type="RefSeq" id="WP_110833851.1">
    <property type="nucleotide sequence ID" value="NZ_QKLU01000008.1"/>
</dbReference>
<reference evidence="1 2" key="1">
    <citation type="submission" date="2018-06" db="EMBL/GenBank/DDBJ databases">
        <title>Genomic Encyclopedia of Archaeal and Bacterial Type Strains, Phase II (KMG-II): from individual species to whole genera.</title>
        <authorList>
            <person name="Goeker M."/>
        </authorList>
    </citation>
    <scope>NUCLEOTIDE SEQUENCE [LARGE SCALE GENOMIC DNA]</scope>
    <source>
        <strain evidence="1 2">DSM 27372</strain>
    </source>
</reference>
<dbReference type="InterPro" id="IPR007438">
    <property type="entry name" value="DUF488"/>
</dbReference>
<gene>
    <name evidence="1" type="ORF">B0O44_10851</name>
</gene>